<dbReference type="InterPro" id="IPR018060">
    <property type="entry name" value="HTH_AraC"/>
</dbReference>
<accession>A0ABU1DKD3</accession>
<dbReference type="SUPFAM" id="SSF52317">
    <property type="entry name" value="Class I glutamine amidotransferase-like"/>
    <property type="match status" value="1"/>
</dbReference>
<dbReference type="RefSeq" id="WP_309394026.1">
    <property type="nucleotide sequence ID" value="NZ_JADBEO010000048.1"/>
</dbReference>
<dbReference type="CDD" id="cd03136">
    <property type="entry name" value="GATase1_AraC_ArgR_like"/>
    <property type="match status" value="1"/>
</dbReference>
<evidence type="ECO:0000256" key="1">
    <source>
        <dbReference type="ARBA" id="ARBA00023015"/>
    </source>
</evidence>
<keyword evidence="6" id="KW-1185">Reference proteome</keyword>
<name>A0ABU1DKD3_9HYPH</name>
<evidence type="ECO:0000313" key="6">
    <source>
        <dbReference type="Proteomes" id="UP001181622"/>
    </source>
</evidence>
<reference evidence="5" key="1">
    <citation type="submission" date="2020-10" db="EMBL/GenBank/DDBJ databases">
        <authorList>
            <person name="Abbas A."/>
            <person name="Razzaq R."/>
            <person name="Waqas M."/>
            <person name="Abbas N."/>
            <person name="Nielsen T.K."/>
            <person name="Hansen L.H."/>
            <person name="Hussain S."/>
            <person name="Shahid M."/>
        </authorList>
    </citation>
    <scope>NUCLEOTIDE SEQUENCE</scope>
    <source>
        <strain evidence="5">S14</strain>
    </source>
</reference>
<gene>
    <name evidence="5" type="ORF">IHQ68_17135</name>
</gene>
<keyword evidence="1" id="KW-0805">Transcription regulation</keyword>
<dbReference type="PROSITE" id="PS00041">
    <property type="entry name" value="HTH_ARAC_FAMILY_1"/>
    <property type="match status" value="1"/>
</dbReference>
<dbReference type="InterPro" id="IPR029062">
    <property type="entry name" value="Class_I_gatase-like"/>
</dbReference>
<dbReference type="InterPro" id="IPR052158">
    <property type="entry name" value="INH-QAR"/>
</dbReference>
<evidence type="ECO:0000256" key="2">
    <source>
        <dbReference type="ARBA" id="ARBA00023125"/>
    </source>
</evidence>
<dbReference type="InterPro" id="IPR002818">
    <property type="entry name" value="DJ-1/PfpI"/>
</dbReference>
<comment type="caution">
    <text evidence="5">The sequence shown here is derived from an EMBL/GenBank/DDBJ whole genome shotgun (WGS) entry which is preliminary data.</text>
</comment>
<keyword evidence="3" id="KW-0804">Transcription</keyword>
<dbReference type="SMART" id="SM00342">
    <property type="entry name" value="HTH_ARAC"/>
    <property type="match status" value="1"/>
</dbReference>
<evidence type="ECO:0000256" key="3">
    <source>
        <dbReference type="ARBA" id="ARBA00023163"/>
    </source>
</evidence>
<dbReference type="Gene3D" id="3.40.50.880">
    <property type="match status" value="1"/>
</dbReference>
<dbReference type="Pfam" id="PF12833">
    <property type="entry name" value="HTH_18"/>
    <property type="match status" value="1"/>
</dbReference>
<dbReference type="PROSITE" id="PS01124">
    <property type="entry name" value="HTH_ARAC_FAMILY_2"/>
    <property type="match status" value="1"/>
</dbReference>
<dbReference type="PANTHER" id="PTHR43130:SF3">
    <property type="entry name" value="HTH-TYPE TRANSCRIPTIONAL REGULATOR RV1931C"/>
    <property type="match status" value="1"/>
</dbReference>
<dbReference type="Gene3D" id="1.10.10.60">
    <property type="entry name" value="Homeodomain-like"/>
    <property type="match status" value="1"/>
</dbReference>
<dbReference type="EMBL" id="JADBEO010000048">
    <property type="protein sequence ID" value="MDR4308345.1"/>
    <property type="molecule type" value="Genomic_DNA"/>
</dbReference>
<feature type="domain" description="HTH araC/xylS-type" evidence="4">
    <location>
        <begin position="225"/>
        <end position="323"/>
    </location>
</feature>
<dbReference type="PANTHER" id="PTHR43130">
    <property type="entry name" value="ARAC-FAMILY TRANSCRIPTIONAL REGULATOR"/>
    <property type="match status" value="1"/>
</dbReference>
<dbReference type="InterPro" id="IPR009057">
    <property type="entry name" value="Homeodomain-like_sf"/>
</dbReference>
<dbReference type="Proteomes" id="UP001181622">
    <property type="component" value="Unassembled WGS sequence"/>
</dbReference>
<dbReference type="InterPro" id="IPR018062">
    <property type="entry name" value="HTH_AraC-typ_CS"/>
</dbReference>
<evidence type="ECO:0000259" key="4">
    <source>
        <dbReference type="PROSITE" id="PS01124"/>
    </source>
</evidence>
<protein>
    <submittedName>
        <fullName evidence="5">GlxA family transcriptional regulator</fullName>
    </submittedName>
</protein>
<dbReference type="Pfam" id="PF01965">
    <property type="entry name" value="DJ-1_PfpI"/>
    <property type="match status" value="1"/>
</dbReference>
<proteinExistence type="predicted"/>
<keyword evidence="2" id="KW-0238">DNA-binding</keyword>
<sequence>MRATSSAPAPIERARTVGFLLIDRFSMIAFCSAIEPLRLANRAAGRELYGYRVYSEDGQGARASNGLLVSVDGAFPEACDDVLIVCGGVDIQAADPRQATTALRRALTRGGVIGSVCTGAYLLAKAGLLDGYRATIHWENLEGLLSEHAELDVGSDLFEIDRNRMTCAGGAAATDMMLAVIGRDHGAEIASEVADQLIHHRIRDAGERQRMDLRMSLGVAHPKLLKVVQLMQDNVAEPLSNHDLADAVHLSARQLERLFFKYLSQSPAKHYLKIRLDRARNLIRQTALPLLTIAMDCGFTSASHFSKAYVDHFGQPPSAERKATQRFVKAG</sequence>
<evidence type="ECO:0000313" key="5">
    <source>
        <dbReference type="EMBL" id="MDR4308345.1"/>
    </source>
</evidence>
<organism evidence="5 6">
    <name type="scientific">Chelatococcus sambhunathii</name>
    <dbReference type="NCBI Taxonomy" id="363953"/>
    <lineage>
        <taxon>Bacteria</taxon>
        <taxon>Pseudomonadati</taxon>
        <taxon>Pseudomonadota</taxon>
        <taxon>Alphaproteobacteria</taxon>
        <taxon>Hyphomicrobiales</taxon>
        <taxon>Chelatococcaceae</taxon>
        <taxon>Chelatococcus</taxon>
    </lineage>
</organism>
<dbReference type="SUPFAM" id="SSF46689">
    <property type="entry name" value="Homeodomain-like"/>
    <property type="match status" value="2"/>
</dbReference>